<feature type="region of interest" description="Disordered" evidence="1">
    <location>
        <begin position="1"/>
        <end position="151"/>
    </location>
</feature>
<feature type="compositionally biased region" description="Basic and acidic residues" evidence="1">
    <location>
        <begin position="30"/>
        <end position="57"/>
    </location>
</feature>
<reference evidence="2 3" key="1">
    <citation type="journal article" date="2015" name="Front. Microbiol.">
        <title>Genome sequence of the plant growth promoting endophytic yeast Rhodotorula graminis WP1.</title>
        <authorList>
            <person name="Firrincieli A."/>
            <person name="Otillar R."/>
            <person name="Salamov A."/>
            <person name="Schmutz J."/>
            <person name="Khan Z."/>
            <person name="Redman R.S."/>
            <person name="Fleck N.D."/>
            <person name="Lindquist E."/>
            <person name="Grigoriev I.V."/>
            <person name="Doty S.L."/>
        </authorList>
    </citation>
    <scope>NUCLEOTIDE SEQUENCE [LARGE SCALE GENOMIC DNA]</scope>
    <source>
        <strain evidence="2 3">WP1</strain>
    </source>
</reference>
<dbReference type="RefSeq" id="XP_018274299.1">
    <property type="nucleotide sequence ID" value="XM_018415473.1"/>
</dbReference>
<dbReference type="Proteomes" id="UP000053890">
    <property type="component" value="Unassembled WGS sequence"/>
</dbReference>
<name>A0A194SCS9_RHOGW</name>
<proteinExistence type="predicted"/>
<keyword evidence="3" id="KW-1185">Reference proteome</keyword>
<feature type="compositionally biased region" description="Basic and acidic residues" evidence="1">
    <location>
        <begin position="76"/>
        <end position="89"/>
    </location>
</feature>
<sequence>AVDHHARPPHRPLLRTAPHRPPHPRNRPARHVDVQADDRGRHQADGVERAQDGREGGRASVGVAFAPHHGRRRRRDALLLERQGQDRARQQPRGASIAVQGPEVEILLSSSRQRTTTPRPRSLSLSPRTRRHSNSPSLSAAVGYPPSVQCT</sequence>
<organism evidence="2 3">
    <name type="scientific">Rhodotorula graminis (strain WP1)</name>
    <dbReference type="NCBI Taxonomy" id="578459"/>
    <lineage>
        <taxon>Eukaryota</taxon>
        <taxon>Fungi</taxon>
        <taxon>Dikarya</taxon>
        <taxon>Basidiomycota</taxon>
        <taxon>Pucciniomycotina</taxon>
        <taxon>Microbotryomycetes</taxon>
        <taxon>Sporidiobolales</taxon>
        <taxon>Sporidiobolaceae</taxon>
        <taxon>Rhodotorula</taxon>
    </lineage>
</organism>
<gene>
    <name evidence="2" type="ORF">RHOBADRAFT_50740</name>
</gene>
<feature type="compositionally biased region" description="Basic residues" evidence="1">
    <location>
        <begin position="7"/>
        <end position="29"/>
    </location>
</feature>
<feature type="compositionally biased region" description="Low complexity" evidence="1">
    <location>
        <begin position="107"/>
        <end position="127"/>
    </location>
</feature>
<evidence type="ECO:0000313" key="3">
    <source>
        <dbReference type="Proteomes" id="UP000053890"/>
    </source>
</evidence>
<accession>A0A194SCS9</accession>
<protein>
    <submittedName>
        <fullName evidence="2">Uncharacterized protein</fullName>
    </submittedName>
</protein>
<dbReference type="AlphaFoldDB" id="A0A194SCS9"/>
<dbReference type="EMBL" id="KQ474073">
    <property type="protein sequence ID" value="KPV78250.1"/>
    <property type="molecule type" value="Genomic_DNA"/>
</dbReference>
<dbReference type="GeneID" id="28975921"/>
<evidence type="ECO:0000313" key="2">
    <source>
        <dbReference type="EMBL" id="KPV78250.1"/>
    </source>
</evidence>
<feature type="non-terminal residue" evidence="2">
    <location>
        <position position="1"/>
    </location>
</feature>
<evidence type="ECO:0000256" key="1">
    <source>
        <dbReference type="SAM" id="MobiDB-lite"/>
    </source>
</evidence>